<dbReference type="InterPro" id="IPR011009">
    <property type="entry name" value="Kinase-like_dom_sf"/>
</dbReference>
<keyword evidence="4 6" id="KW-0067">ATP-binding</keyword>
<evidence type="ECO:0000259" key="8">
    <source>
        <dbReference type="PROSITE" id="PS50011"/>
    </source>
</evidence>
<gene>
    <name evidence="10" type="ORF">PPYR1160_LOCUS8000</name>
</gene>
<evidence type="ECO:0000256" key="1">
    <source>
        <dbReference type="ARBA" id="ARBA00022679"/>
    </source>
</evidence>
<comment type="similarity">
    <text evidence="5">Belongs to the protein kinase superfamily. Ser/Thr protein kinase family. CDPK subfamily.</text>
</comment>
<evidence type="ECO:0000313" key="10">
    <source>
        <dbReference type="EMBL" id="CAD8258499.1"/>
    </source>
</evidence>
<accession>A0A7R9UAS2</accession>
<dbReference type="PROSITE" id="PS00107">
    <property type="entry name" value="PROTEIN_KINASE_ATP"/>
    <property type="match status" value="1"/>
</dbReference>
<feature type="compositionally biased region" description="Polar residues" evidence="7">
    <location>
        <begin position="725"/>
        <end position="748"/>
    </location>
</feature>
<dbReference type="GO" id="GO:0005509">
    <property type="term" value="F:calcium ion binding"/>
    <property type="evidence" value="ECO:0007669"/>
    <property type="project" value="InterPro"/>
</dbReference>
<dbReference type="Gene3D" id="1.10.510.10">
    <property type="entry name" value="Transferase(Phosphotransferase) domain 1"/>
    <property type="match status" value="1"/>
</dbReference>
<dbReference type="InterPro" id="IPR002048">
    <property type="entry name" value="EF_hand_dom"/>
</dbReference>
<dbReference type="InterPro" id="IPR000719">
    <property type="entry name" value="Prot_kinase_dom"/>
</dbReference>
<keyword evidence="2 6" id="KW-0547">Nucleotide-binding</keyword>
<evidence type="ECO:0000256" key="6">
    <source>
        <dbReference type="PROSITE-ProRule" id="PRU10141"/>
    </source>
</evidence>
<evidence type="ECO:0000256" key="4">
    <source>
        <dbReference type="ARBA" id="ARBA00022840"/>
    </source>
</evidence>
<dbReference type="PROSITE" id="PS50011">
    <property type="entry name" value="PROTEIN_KINASE_DOM"/>
    <property type="match status" value="1"/>
</dbReference>
<dbReference type="PROSITE" id="PS00018">
    <property type="entry name" value="EF_HAND_1"/>
    <property type="match status" value="1"/>
</dbReference>
<feature type="binding site" evidence="6">
    <location>
        <position position="282"/>
    </location>
    <ligand>
        <name>ATP</name>
        <dbReference type="ChEBI" id="CHEBI:30616"/>
    </ligand>
</feature>
<feature type="domain" description="Protein kinase" evidence="8">
    <location>
        <begin position="253"/>
        <end position="657"/>
    </location>
</feature>
<dbReference type="InterPro" id="IPR018247">
    <property type="entry name" value="EF_Hand_1_Ca_BS"/>
</dbReference>
<protein>
    <recommendedName>
        <fullName evidence="11">Calmodulin</fullName>
    </recommendedName>
</protein>
<sequence length="817" mass="89252">MGGAASAVTPHSGPTVVPEMACLGSSSGTWRGTVLHGAVSPNAETCLNRSPPAASPIESLMSPGDGPTLRLKAPAAESAQLSARDILRKYDANGDGVLDAHEIHQMLVETGLCVNVENTSTGAITFSPVAMVKSKPVVKTADVPELDMNGKKAAGGPVRRKLAEKMETIEDTWADIQSGDQRAAKAASASAVKALGDPEKALPCRTLSYEGRPRSRSPTKRARPSLRLDLKEEELITKEDLVSEPLFDDVRHWRKGELIGKGSYGRVFMGFNEENGEILAVKELPLPARRRHRSMQFARRASLGEDYNYDCDPISPLPCASPSGRRSYQGYFPAQPTAADAYLRSPCRYPSVSPRRHLRKHWSESPGSIGGGSPRYASPRHRLDSPRRFLQSLAEKDSLTMSYSHGGTNDSYEQELFALEREIAVMRSIQHDHIVSYRGTAFSDDGLYLYIFTEWVPAGSLVDLRQRFGPMNEVVTRTYARQILSGLCYLHGMGIIHRDVKPANVLVDRDGRIRLADFGSAKRIRKVVADADEAEEAATKKAVKGKDHDLSCHGTPYYMAPEVILQVEEATAKCDIWSFGCTIMYMFSGSHPWKEEFPDARKAMSLMVRIAQAERGPSMPRGVKMPSASLRGMLEVCFTVKPALRPSSQQLELHSFMKDAPATFTPRTKSAIRGSISRRPAQQSGHRFNRRELVSPSVTPTHGSLRPVVSPSGGRPRVGDAASGSGETDSPTDSGSSRYFGHQLTTDSPGHKRVVGAHRKPLSFSCEPPSPENGEERRPARVAGFRSSPDMVASRPISPSSSISSVDCVPQRNSFHV</sequence>
<dbReference type="InterPro" id="IPR017441">
    <property type="entry name" value="Protein_kinase_ATP_BS"/>
</dbReference>
<proteinExistence type="inferred from homology"/>
<keyword evidence="3" id="KW-0418">Kinase</keyword>
<name>A0A7R9UAS2_9STRA</name>
<dbReference type="InterPro" id="IPR008271">
    <property type="entry name" value="Ser/Thr_kinase_AS"/>
</dbReference>
<reference evidence="10" key="1">
    <citation type="submission" date="2021-01" db="EMBL/GenBank/DDBJ databases">
        <authorList>
            <person name="Corre E."/>
            <person name="Pelletier E."/>
            <person name="Niang G."/>
            <person name="Scheremetjew M."/>
            <person name="Finn R."/>
            <person name="Kale V."/>
            <person name="Holt S."/>
            <person name="Cochrane G."/>
            <person name="Meng A."/>
            <person name="Brown T."/>
            <person name="Cohen L."/>
        </authorList>
    </citation>
    <scope>NUCLEOTIDE SEQUENCE</scope>
    <source>
        <strain evidence="10">CCMP2078</strain>
    </source>
</reference>
<evidence type="ECO:0000256" key="2">
    <source>
        <dbReference type="ARBA" id="ARBA00022741"/>
    </source>
</evidence>
<dbReference type="SMART" id="SM00220">
    <property type="entry name" value="S_TKc"/>
    <property type="match status" value="1"/>
</dbReference>
<dbReference type="SUPFAM" id="SSF56112">
    <property type="entry name" value="Protein kinase-like (PK-like)"/>
    <property type="match status" value="1"/>
</dbReference>
<evidence type="ECO:0008006" key="11">
    <source>
        <dbReference type="Google" id="ProtNLM"/>
    </source>
</evidence>
<organism evidence="10">
    <name type="scientific">Pinguiococcus pyrenoidosus</name>
    <dbReference type="NCBI Taxonomy" id="172671"/>
    <lineage>
        <taxon>Eukaryota</taxon>
        <taxon>Sar</taxon>
        <taxon>Stramenopiles</taxon>
        <taxon>Ochrophyta</taxon>
        <taxon>Pinguiophyceae</taxon>
        <taxon>Pinguiochrysidales</taxon>
        <taxon>Pinguiochrysidaceae</taxon>
        <taxon>Pinguiococcus</taxon>
    </lineage>
</organism>
<evidence type="ECO:0000256" key="5">
    <source>
        <dbReference type="ARBA" id="ARBA00024334"/>
    </source>
</evidence>
<dbReference type="GO" id="GO:0004672">
    <property type="term" value="F:protein kinase activity"/>
    <property type="evidence" value="ECO:0007669"/>
    <property type="project" value="InterPro"/>
</dbReference>
<evidence type="ECO:0000259" key="9">
    <source>
        <dbReference type="PROSITE" id="PS50222"/>
    </source>
</evidence>
<dbReference type="PROSITE" id="PS00108">
    <property type="entry name" value="PROTEIN_KINASE_ST"/>
    <property type="match status" value="1"/>
</dbReference>
<dbReference type="Gene3D" id="3.30.200.20">
    <property type="entry name" value="Phosphorylase Kinase, domain 1"/>
    <property type="match status" value="1"/>
</dbReference>
<dbReference type="AlphaFoldDB" id="A0A7R9UAS2"/>
<dbReference type="Pfam" id="PF00069">
    <property type="entry name" value="Pkinase"/>
    <property type="match status" value="1"/>
</dbReference>
<feature type="region of interest" description="Disordered" evidence="7">
    <location>
        <begin position="662"/>
        <end position="817"/>
    </location>
</feature>
<evidence type="ECO:0000256" key="3">
    <source>
        <dbReference type="ARBA" id="ARBA00022777"/>
    </source>
</evidence>
<keyword evidence="1" id="KW-0808">Transferase</keyword>
<dbReference type="Gene3D" id="1.10.238.10">
    <property type="entry name" value="EF-hand"/>
    <property type="match status" value="1"/>
</dbReference>
<feature type="compositionally biased region" description="Low complexity" evidence="7">
    <location>
        <begin position="794"/>
        <end position="805"/>
    </location>
</feature>
<dbReference type="PROSITE" id="PS50222">
    <property type="entry name" value="EF_HAND_2"/>
    <property type="match status" value="1"/>
</dbReference>
<dbReference type="PANTHER" id="PTHR48016">
    <property type="entry name" value="MAP KINASE KINASE KINASE SSK2-RELATED-RELATED"/>
    <property type="match status" value="1"/>
</dbReference>
<feature type="region of interest" description="Disordered" evidence="7">
    <location>
        <begin position="358"/>
        <end position="381"/>
    </location>
</feature>
<dbReference type="EMBL" id="HBEA01010448">
    <property type="protein sequence ID" value="CAD8258499.1"/>
    <property type="molecule type" value="Transcribed_RNA"/>
</dbReference>
<feature type="compositionally biased region" description="Basic residues" evidence="7">
    <location>
        <begin position="751"/>
        <end position="761"/>
    </location>
</feature>
<evidence type="ECO:0000256" key="7">
    <source>
        <dbReference type="SAM" id="MobiDB-lite"/>
    </source>
</evidence>
<dbReference type="PANTHER" id="PTHR48016:SF56">
    <property type="entry name" value="MAPKK KINASE"/>
    <property type="match status" value="1"/>
</dbReference>
<dbReference type="InterPro" id="IPR050538">
    <property type="entry name" value="MAP_kinase_kinase_kinase"/>
</dbReference>
<feature type="domain" description="EF-hand" evidence="9">
    <location>
        <begin position="78"/>
        <end position="113"/>
    </location>
</feature>
<dbReference type="GO" id="GO:0005524">
    <property type="term" value="F:ATP binding"/>
    <property type="evidence" value="ECO:0007669"/>
    <property type="project" value="UniProtKB-UniRule"/>
</dbReference>